<evidence type="ECO:0000256" key="1">
    <source>
        <dbReference type="SAM" id="Phobius"/>
    </source>
</evidence>
<feature type="transmembrane region" description="Helical" evidence="1">
    <location>
        <begin position="31"/>
        <end position="50"/>
    </location>
</feature>
<name>A0A9D1IB63_9CLOT</name>
<reference evidence="2" key="1">
    <citation type="submission" date="2020-10" db="EMBL/GenBank/DDBJ databases">
        <authorList>
            <person name="Gilroy R."/>
        </authorList>
    </citation>
    <scope>NUCLEOTIDE SEQUENCE</scope>
    <source>
        <strain evidence="2">CHK195-4489</strain>
    </source>
</reference>
<protein>
    <submittedName>
        <fullName evidence="2">ECF transporter S component</fullName>
    </submittedName>
</protein>
<dbReference type="GO" id="GO:0022857">
    <property type="term" value="F:transmembrane transporter activity"/>
    <property type="evidence" value="ECO:0007669"/>
    <property type="project" value="InterPro"/>
</dbReference>
<dbReference type="AlphaFoldDB" id="A0A9D1IB63"/>
<feature type="transmembrane region" description="Helical" evidence="1">
    <location>
        <begin position="152"/>
        <end position="183"/>
    </location>
</feature>
<accession>A0A9D1IB63</accession>
<organism evidence="2 3">
    <name type="scientific">Candidatus Egerieisoma faecipullorum</name>
    <dbReference type="NCBI Taxonomy" id="2840963"/>
    <lineage>
        <taxon>Bacteria</taxon>
        <taxon>Bacillati</taxon>
        <taxon>Bacillota</taxon>
        <taxon>Clostridia</taxon>
        <taxon>Eubacteriales</taxon>
        <taxon>Clostridiaceae</taxon>
        <taxon>Clostridiaceae incertae sedis</taxon>
        <taxon>Candidatus Egerieisoma</taxon>
    </lineage>
</organism>
<reference evidence="2" key="2">
    <citation type="journal article" date="2021" name="PeerJ">
        <title>Extensive microbial diversity within the chicken gut microbiome revealed by metagenomics and culture.</title>
        <authorList>
            <person name="Gilroy R."/>
            <person name="Ravi A."/>
            <person name="Getino M."/>
            <person name="Pursley I."/>
            <person name="Horton D.L."/>
            <person name="Alikhan N.F."/>
            <person name="Baker D."/>
            <person name="Gharbi K."/>
            <person name="Hall N."/>
            <person name="Watson M."/>
            <person name="Adriaenssens E.M."/>
            <person name="Foster-Nyarko E."/>
            <person name="Jarju S."/>
            <person name="Secka A."/>
            <person name="Antonio M."/>
            <person name="Oren A."/>
            <person name="Chaudhuri R.R."/>
            <person name="La Ragione R."/>
            <person name="Hildebrand F."/>
            <person name="Pallen M.J."/>
        </authorList>
    </citation>
    <scope>NUCLEOTIDE SEQUENCE</scope>
    <source>
        <strain evidence="2">CHK195-4489</strain>
    </source>
</reference>
<gene>
    <name evidence="2" type="ORF">IAD50_08640</name>
</gene>
<feature type="transmembrane region" description="Helical" evidence="1">
    <location>
        <begin position="7"/>
        <end position="25"/>
    </location>
</feature>
<comment type="caution">
    <text evidence="2">The sequence shown here is derived from an EMBL/GenBank/DDBJ whole genome shotgun (WGS) entry which is preliminary data.</text>
</comment>
<evidence type="ECO:0000313" key="2">
    <source>
        <dbReference type="EMBL" id="HIU30345.1"/>
    </source>
</evidence>
<keyword evidence="1" id="KW-0472">Membrane</keyword>
<feature type="transmembrane region" description="Helical" evidence="1">
    <location>
        <begin position="84"/>
        <end position="104"/>
    </location>
</feature>
<keyword evidence="1" id="KW-1133">Transmembrane helix</keyword>
<dbReference type="InterPro" id="IPR024529">
    <property type="entry name" value="ECF_trnsprt_substrate-spec"/>
</dbReference>
<dbReference type="EMBL" id="DVMM01000191">
    <property type="protein sequence ID" value="HIU30345.1"/>
    <property type="molecule type" value="Genomic_DNA"/>
</dbReference>
<dbReference type="Proteomes" id="UP000824089">
    <property type="component" value="Unassembled WGS sequence"/>
</dbReference>
<evidence type="ECO:0000313" key="3">
    <source>
        <dbReference type="Proteomes" id="UP000824089"/>
    </source>
</evidence>
<keyword evidence="1" id="KW-0812">Transmembrane</keyword>
<proteinExistence type="predicted"/>
<feature type="transmembrane region" description="Helical" evidence="1">
    <location>
        <begin position="116"/>
        <end position="140"/>
    </location>
</feature>
<sequence>MNKRKVQTMVGMALFAAIVVVLQIIGNYIRIGNFSISLVLVPIIVGAALYGPAGGAFLGGVFGIVVIIDCITVGNVLWIANPVATAIVCMLKGIAAGFVSGVLYKSLSKKNHYLGAYVSAIACPLVNTGIFCAALLLIFKDTLSELAGGTNIFYYTFVVMIGINFLIELAVNIVFAPAVVSVLKMARSGKR</sequence>
<dbReference type="Pfam" id="PF12822">
    <property type="entry name" value="ECF_trnsprt"/>
    <property type="match status" value="1"/>
</dbReference>
<dbReference type="Gene3D" id="1.10.1760.20">
    <property type="match status" value="1"/>
</dbReference>